<dbReference type="InterPro" id="IPR009100">
    <property type="entry name" value="AcylCoA_DH/oxidase_NM_dom_sf"/>
</dbReference>
<dbReference type="Proteomes" id="UP001164472">
    <property type="component" value="Chromosome"/>
</dbReference>
<evidence type="ECO:0000313" key="2">
    <source>
        <dbReference type="EMBL" id="UZW75703.1"/>
    </source>
</evidence>
<keyword evidence="1" id="KW-0560">Oxidoreductase</keyword>
<dbReference type="GO" id="GO:0005737">
    <property type="term" value="C:cytoplasm"/>
    <property type="evidence" value="ECO:0007669"/>
    <property type="project" value="TreeGrafter"/>
</dbReference>
<dbReference type="GO" id="GO:0051793">
    <property type="term" value="P:medium-chain fatty acid catabolic process"/>
    <property type="evidence" value="ECO:0007669"/>
    <property type="project" value="TreeGrafter"/>
</dbReference>
<reference evidence="2" key="1">
    <citation type="submission" date="2022-07" db="EMBL/GenBank/DDBJ databases">
        <title>Alkalimarinus sp. nov., isolated from gut of a Alitta virens.</title>
        <authorList>
            <person name="Yang A.I."/>
            <person name="Shin N.-R."/>
        </authorList>
    </citation>
    <scope>NUCLEOTIDE SEQUENCE</scope>
    <source>
        <strain evidence="2">FA028</strain>
    </source>
</reference>
<dbReference type="AlphaFoldDB" id="A0A9E8HJ92"/>
<dbReference type="KEGG" id="asem:NNL22_03670"/>
<gene>
    <name evidence="2" type="ORF">NNL22_03670</name>
</gene>
<proteinExistence type="predicted"/>
<protein>
    <submittedName>
        <fullName evidence="2">Acyl-CoA dehydrogenase family protein</fullName>
    </submittedName>
</protein>
<dbReference type="SUPFAM" id="SSF56645">
    <property type="entry name" value="Acyl-CoA dehydrogenase NM domain-like"/>
    <property type="match status" value="1"/>
</dbReference>
<dbReference type="PANTHER" id="PTHR48083:SF2">
    <property type="entry name" value="MEDIUM-CHAIN SPECIFIC ACYL-COA DEHYDROGENASE, MITOCHONDRIAL"/>
    <property type="match status" value="1"/>
</dbReference>
<dbReference type="EMBL" id="CP101527">
    <property type="protein sequence ID" value="UZW75703.1"/>
    <property type="molecule type" value="Genomic_DNA"/>
</dbReference>
<sequence length="314" mass="34854">MKESLSAESLLQRLIEKPPAIRAGGESIVEWYHQLRLNSDLSVSDDLDALTGGFYANSVGQAFVYGYEVAIQRLTGLDTKEQLAAFCVTENKSTHPQSMQVSLIEEGDKLLLSGKKDFVTLASDTKWLLVAAKFGILDSGRNQIKLIKVDASLPGVNIKILPPLPFIPEVGHGVVTFDSVSIDQRDLFLGDGYGDYVKLFRWIEDINVFISLSGYLLKIALVYQWPLASRVEIISILTSLLGMLSAGANEPIAHIAFYDQVARLERWLEQYDDAWQSVDVAVSAAWKRDRGLLKIASYARSARYKKALSRLALV</sequence>
<keyword evidence="3" id="KW-1185">Reference proteome</keyword>
<evidence type="ECO:0000313" key="3">
    <source>
        <dbReference type="Proteomes" id="UP001164472"/>
    </source>
</evidence>
<accession>A0A9E8HJ92</accession>
<dbReference type="RefSeq" id="WP_251810472.1">
    <property type="nucleotide sequence ID" value="NZ_CP101527.1"/>
</dbReference>
<dbReference type="PANTHER" id="PTHR48083">
    <property type="entry name" value="MEDIUM-CHAIN SPECIFIC ACYL-COA DEHYDROGENASE, MITOCHONDRIAL-RELATED"/>
    <property type="match status" value="1"/>
</dbReference>
<dbReference type="InterPro" id="IPR046373">
    <property type="entry name" value="Acyl-CoA_Oxase/DH_mid-dom_sf"/>
</dbReference>
<dbReference type="GO" id="GO:0070991">
    <property type="term" value="F:medium-chain fatty acyl-CoA dehydrogenase activity"/>
    <property type="evidence" value="ECO:0007669"/>
    <property type="project" value="TreeGrafter"/>
</dbReference>
<name>A0A9E8HJ92_9ALTE</name>
<evidence type="ECO:0000256" key="1">
    <source>
        <dbReference type="ARBA" id="ARBA00023002"/>
    </source>
</evidence>
<dbReference type="InterPro" id="IPR050741">
    <property type="entry name" value="Acyl-CoA_dehydrogenase"/>
</dbReference>
<dbReference type="Gene3D" id="2.40.110.10">
    <property type="entry name" value="Butyryl-CoA Dehydrogenase, subunit A, domain 2"/>
    <property type="match status" value="1"/>
</dbReference>
<organism evidence="2 3">
    <name type="scientific">Alkalimarinus sediminis</name>
    <dbReference type="NCBI Taxonomy" id="1632866"/>
    <lineage>
        <taxon>Bacteria</taxon>
        <taxon>Pseudomonadati</taxon>
        <taxon>Pseudomonadota</taxon>
        <taxon>Gammaproteobacteria</taxon>
        <taxon>Alteromonadales</taxon>
        <taxon>Alteromonadaceae</taxon>
        <taxon>Alkalimarinus</taxon>
    </lineage>
</organism>